<evidence type="ECO:0000313" key="2">
    <source>
        <dbReference type="Proteomes" id="UP000006882"/>
    </source>
</evidence>
<dbReference type="Gramene" id="ONI13840">
    <property type="protein sequence ID" value="ONI13840"/>
    <property type="gene ID" value="PRUPE_4G249000"/>
</dbReference>
<protein>
    <submittedName>
        <fullName evidence="1">Uncharacterized protein</fullName>
    </submittedName>
</protein>
<name>M5WPL4_PRUPE</name>
<dbReference type="AlphaFoldDB" id="M5WPL4"/>
<dbReference type="HOGENOM" id="CLU_2125373_0_0_1"/>
<reference evidence="1 2" key="1">
    <citation type="journal article" date="2013" name="Nat. Genet.">
        <title>The high-quality draft genome of peach (Prunus persica) identifies unique patterns of genetic diversity, domestication and genome evolution.</title>
        <authorList>
            <consortium name="International Peach Genome Initiative"/>
            <person name="Verde I."/>
            <person name="Abbott A.G."/>
            <person name="Scalabrin S."/>
            <person name="Jung S."/>
            <person name="Shu S."/>
            <person name="Marroni F."/>
            <person name="Zhebentyayeva T."/>
            <person name="Dettori M.T."/>
            <person name="Grimwood J."/>
            <person name="Cattonaro F."/>
            <person name="Zuccolo A."/>
            <person name="Rossini L."/>
            <person name="Jenkins J."/>
            <person name="Vendramin E."/>
            <person name="Meisel L.A."/>
            <person name="Decroocq V."/>
            <person name="Sosinski B."/>
            <person name="Prochnik S."/>
            <person name="Mitros T."/>
            <person name="Policriti A."/>
            <person name="Cipriani G."/>
            <person name="Dondini L."/>
            <person name="Ficklin S."/>
            <person name="Goodstein D.M."/>
            <person name="Xuan P."/>
            <person name="Del Fabbro C."/>
            <person name="Aramini V."/>
            <person name="Copetti D."/>
            <person name="Gonzalez S."/>
            <person name="Horner D.S."/>
            <person name="Falchi R."/>
            <person name="Lucas S."/>
            <person name="Mica E."/>
            <person name="Maldonado J."/>
            <person name="Lazzari B."/>
            <person name="Bielenberg D."/>
            <person name="Pirona R."/>
            <person name="Miculan M."/>
            <person name="Barakat A."/>
            <person name="Testolin R."/>
            <person name="Stella A."/>
            <person name="Tartarini S."/>
            <person name="Tonutti P."/>
            <person name="Arus P."/>
            <person name="Orellana A."/>
            <person name="Wells C."/>
            <person name="Main D."/>
            <person name="Vizzotto G."/>
            <person name="Silva H."/>
            <person name="Salamini F."/>
            <person name="Schmutz J."/>
            <person name="Morgante M."/>
            <person name="Rokhsar D.S."/>
        </authorList>
    </citation>
    <scope>NUCLEOTIDE SEQUENCE [LARGE SCALE GENOMIC DNA]</scope>
    <source>
        <strain evidence="2">cv. Nemared</strain>
    </source>
</reference>
<dbReference type="EMBL" id="CM007654">
    <property type="protein sequence ID" value="ONI13840.1"/>
    <property type="molecule type" value="Genomic_DNA"/>
</dbReference>
<organism evidence="1 2">
    <name type="scientific">Prunus persica</name>
    <name type="common">Peach</name>
    <name type="synonym">Amygdalus persica</name>
    <dbReference type="NCBI Taxonomy" id="3760"/>
    <lineage>
        <taxon>Eukaryota</taxon>
        <taxon>Viridiplantae</taxon>
        <taxon>Streptophyta</taxon>
        <taxon>Embryophyta</taxon>
        <taxon>Tracheophyta</taxon>
        <taxon>Spermatophyta</taxon>
        <taxon>Magnoliopsida</taxon>
        <taxon>eudicotyledons</taxon>
        <taxon>Gunneridae</taxon>
        <taxon>Pentapetalae</taxon>
        <taxon>rosids</taxon>
        <taxon>fabids</taxon>
        <taxon>Rosales</taxon>
        <taxon>Rosaceae</taxon>
        <taxon>Amygdaloideae</taxon>
        <taxon>Amygdaleae</taxon>
        <taxon>Prunus</taxon>
    </lineage>
</organism>
<proteinExistence type="predicted"/>
<dbReference type="Proteomes" id="UP000006882">
    <property type="component" value="Chromosome G4"/>
</dbReference>
<evidence type="ECO:0000313" key="1">
    <source>
        <dbReference type="EMBL" id="ONI13840.1"/>
    </source>
</evidence>
<accession>M5WPL4</accession>
<gene>
    <name evidence="1" type="ORF">PRUPE_4G249000</name>
</gene>
<keyword evidence="2" id="KW-1185">Reference proteome</keyword>
<sequence>MKKSRKRPKTHKIQHLGGSTALSGYQTSFPLTYSASPSTPSASHLYSQPTPKISTRLLHAITYIQPKLTLFPFHLHLKTPFLSLSLSAPWEQSFSARKLLLFVIFAGHLRRCQH</sequence>